<keyword evidence="1" id="KW-0732">Signal</keyword>
<protein>
    <submittedName>
        <fullName evidence="2">TIGR04219 family outer membrane beta-barrel protein</fullName>
    </submittedName>
</protein>
<gene>
    <name evidence="2" type="ORF">QX249_12090</name>
</gene>
<reference evidence="2" key="1">
    <citation type="submission" date="2023-06" db="EMBL/GenBank/DDBJ databases">
        <title>Genomic Diversity of Vibrio spp. and Metagenomic Analysis of Pathogens in Florida Gulf Coastal Waters Following Hurricane Ian.</title>
        <authorList>
            <person name="Brumfield K.D."/>
        </authorList>
    </citation>
    <scope>NUCLEOTIDE SEQUENCE</scope>
    <source>
        <strain evidence="2">WBS2B-138</strain>
    </source>
</reference>
<evidence type="ECO:0000256" key="1">
    <source>
        <dbReference type="SAM" id="SignalP"/>
    </source>
</evidence>
<evidence type="ECO:0000313" key="2">
    <source>
        <dbReference type="EMBL" id="MDS1821402.1"/>
    </source>
</evidence>
<dbReference type="EMBL" id="JAUHGG010000003">
    <property type="protein sequence ID" value="MDS1821402.1"/>
    <property type="molecule type" value="Genomic_DNA"/>
</dbReference>
<feature type="chain" id="PRO_5043801838" evidence="1">
    <location>
        <begin position="25"/>
        <end position="219"/>
    </location>
</feature>
<comment type="caution">
    <text evidence="2">The sequence shown here is derived from an EMBL/GenBank/DDBJ whole genome shotgun (WGS) entry which is preliminary data.</text>
</comment>
<feature type="signal peptide" evidence="1">
    <location>
        <begin position="1"/>
        <end position="24"/>
    </location>
</feature>
<proteinExistence type="predicted"/>
<dbReference type="Proteomes" id="UP001253193">
    <property type="component" value="Unassembled WGS sequence"/>
</dbReference>
<name>A0AAW8PYW9_VIBPH</name>
<accession>A0AAW8PYW9</accession>
<dbReference type="AlphaFoldDB" id="A0AAW8PYW9"/>
<dbReference type="InterPro" id="IPR026387">
    <property type="entry name" value="OMP_w_GlyGly"/>
</dbReference>
<dbReference type="RefSeq" id="WP_311020288.1">
    <property type="nucleotide sequence ID" value="NZ_JAUHGG010000003.1"/>
</dbReference>
<evidence type="ECO:0000313" key="3">
    <source>
        <dbReference type="Proteomes" id="UP001253193"/>
    </source>
</evidence>
<dbReference type="NCBIfam" id="TIGR04219">
    <property type="entry name" value="OMP_w_GlyGly"/>
    <property type="match status" value="1"/>
</dbReference>
<sequence length="219" mass="23592">MKLTKPLLTVAAVAATISTTPANAELFKGTAELGLYHPTKASVNDIENGADDNMMGLVSVEHPVPLIPNVRIDAARITTSTYEFGLASGSLYYQVLDNGLVDLDVGFGGTALYDGMYGKSTDINKVEFDSTMAHAFVEATVSLPFNPNLSVYANLFKMTETKVDGQDYKVGVKYTMNYPAISTIITGGFRQMSFDFDNLAGDKKEISNQGVFIMVGLSI</sequence>
<organism evidence="2 3">
    <name type="scientific">Vibrio parahaemolyticus</name>
    <dbReference type="NCBI Taxonomy" id="670"/>
    <lineage>
        <taxon>Bacteria</taxon>
        <taxon>Pseudomonadati</taxon>
        <taxon>Pseudomonadota</taxon>
        <taxon>Gammaproteobacteria</taxon>
        <taxon>Vibrionales</taxon>
        <taxon>Vibrionaceae</taxon>
        <taxon>Vibrio</taxon>
    </lineage>
</organism>